<dbReference type="VEuPathDB" id="AmoebaDB:EDI_281150"/>
<dbReference type="GO" id="GO:0000398">
    <property type="term" value="P:mRNA splicing, via spliceosome"/>
    <property type="evidence" value="ECO:0007669"/>
    <property type="project" value="TreeGrafter"/>
</dbReference>
<dbReference type="eggNOG" id="KOG2654">
    <property type="taxonomic scope" value="Eukaryota"/>
</dbReference>
<dbReference type="GO" id="GO:0005509">
    <property type="term" value="F:calcium ion binding"/>
    <property type="evidence" value="ECO:0007669"/>
    <property type="project" value="InterPro"/>
</dbReference>
<accession>B0ELI2</accession>
<dbReference type="InterPro" id="IPR018609">
    <property type="entry name" value="Bud13"/>
</dbReference>
<comment type="similarity">
    <text evidence="1">Belongs to the CWC26 family.</text>
</comment>
<feature type="region of interest" description="Disordered" evidence="2">
    <location>
        <begin position="193"/>
        <end position="225"/>
    </location>
</feature>
<dbReference type="EMBL" id="DS549867">
    <property type="protein sequence ID" value="EDR24611.1"/>
    <property type="molecule type" value="Genomic_DNA"/>
</dbReference>
<dbReference type="InterPro" id="IPR011992">
    <property type="entry name" value="EF-hand-dom_pair"/>
</dbReference>
<protein>
    <submittedName>
        <fullName evidence="4">Pre-mRNA-splicing factor CWC26, putative</fullName>
        <ecNumber evidence="4">1.6.3.1</ecNumber>
    </submittedName>
</protein>
<feature type="domain" description="EF-hand" evidence="3">
    <location>
        <begin position="3"/>
        <end position="38"/>
    </location>
</feature>
<dbReference type="Pfam" id="PF09736">
    <property type="entry name" value="Bud13"/>
    <property type="match status" value="1"/>
</dbReference>
<dbReference type="GO" id="GO:0016174">
    <property type="term" value="F:NAD(P)H oxidase H2O2-forming activity"/>
    <property type="evidence" value="ECO:0007669"/>
    <property type="project" value="UniProtKB-EC"/>
</dbReference>
<evidence type="ECO:0000256" key="1">
    <source>
        <dbReference type="ARBA" id="ARBA00011069"/>
    </source>
</evidence>
<dbReference type="SUPFAM" id="SSF47473">
    <property type="entry name" value="EF-hand"/>
    <property type="match status" value="1"/>
</dbReference>
<keyword evidence="5" id="KW-1185">Reference proteome</keyword>
<dbReference type="InterPro" id="IPR002048">
    <property type="entry name" value="EF_hand_dom"/>
</dbReference>
<feature type="domain" description="EF-hand" evidence="3">
    <location>
        <begin position="39"/>
        <end position="74"/>
    </location>
</feature>
<dbReference type="GO" id="GO:0005684">
    <property type="term" value="C:U2-type spliceosomal complex"/>
    <property type="evidence" value="ECO:0007669"/>
    <property type="project" value="TreeGrafter"/>
</dbReference>
<dbReference type="GO" id="GO:0070274">
    <property type="term" value="C:RES complex"/>
    <property type="evidence" value="ECO:0007669"/>
    <property type="project" value="TreeGrafter"/>
</dbReference>
<organism evidence="5">
    <name type="scientific">Entamoeba dispar (strain ATCC PRA-260 / SAW760)</name>
    <dbReference type="NCBI Taxonomy" id="370354"/>
    <lineage>
        <taxon>Eukaryota</taxon>
        <taxon>Amoebozoa</taxon>
        <taxon>Evosea</taxon>
        <taxon>Archamoebae</taxon>
        <taxon>Mastigamoebida</taxon>
        <taxon>Entamoebidae</taxon>
        <taxon>Entamoeba</taxon>
    </lineage>
</organism>
<dbReference type="RefSeq" id="XP_001739022.1">
    <property type="nucleotide sequence ID" value="XM_001738970.1"/>
</dbReference>
<dbReference type="KEGG" id="edi:EDI_281150"/>
<dbReference type="GeneID" id="5884139"/>
<dbReference type="OrthoDB" id="6022at2759"/>
<evidence type="ECO:0000313" key="4">
    <source>
        <dbReference type="EMBL" id="EDR24611.1"/>
    </source>
</evidence>
<dbReference type="GO" id="GO:0003723">
    <property type="term" value="F:RNA binding"/>
    <property type="evidence" value="ECO:0007669"/>
    <property type="project" value="TreeGrafter"/>
</dbReference>
<dbReference type="EC" id="1.6.3.1" evidence="4"/>
<dbReference type="PANTHER" id="PTHR31809:SF0">
    <property type="entry name" value="BUD13 HOMOLOG"/>
    <property type="match status" value="1"/>
</dbReference>
<dbReference type="InterPro" id="IPR051112">
    <property type="entry name" value="CWC26_splicing_factor"/>
</dbReference>
<name>B0ELI2_ENTDS</name>
<proteinExistence type="inferred from homology"/>
<dbReference type="Gene3D" id="1.10.238.10">
    <property type="entry name" value="EF-hand"/>
    <property type="match status" value="1"/>
</dbReference>
<dbReference type="Proteomes" id="UP000008076">
    <property type="component" value="Unassembled WGS sequence"/>
</dbReference>
<gene>
    <name evidence="4" type="ORF">EDI_281150</name>
</gene>
<feature type="compositionally biased region" description="Basic and acidic residues" evidence="2">
    <location>
        <begin position="193"/>
        <end position="212"/>
    </location>
</feature>
<keyword evidence="4" id="KW-0560">Oxidoreductase</keyword>
<dbReference type="AlphaFoldDB" id="B0ELI2"/>
<dbReference type="PROSITE" id="PS50222">
    <property type="entry name" value="EF_HAND_2"/>
    <property type="match status" value="2"/>
</dbReference>
<evidence type="ECO:0000259" key="3">
    <source>
        <dbReference type="PROSITE" id="PS50222"/>
    </source>
</evidence>
<dbReference type="PANTHER" id="PTHR31809">
    <property type="entry name" value="BUD13 HOMOLOG"/>
    <property type="match status" value="1"/>
</dbReference>
<reference evidence="5" key="1">
    <citation type="submission" date="2007-12" db="EMBL/GenBank/DDBJ databases">
        <title>Annotation of Entamoeba dispar SAW760.</title>
        <authorList>
            <person name="Lorenzi H."/>
            <person name="Inman J."/>
            <person name="Schobel S."/>
            <person name="Amedeo P."/>
            <person name="Caler E."/>
        </authorList>
    </citation>
    <scope>NUCLEOTIDE SEQUENCE [LARGE SCALE GENOMIC DNA]</scope>
    <source>
        <strain evidence="5">ATCC PRA-260 / SAW760</strain>
    </source>
</reference>
<evidence type="ECO:0000313" key="5">
    <source>
        <dbReference type="Proteomes" id="UP000008076"/>
    </source>
</evidence>
<evidence type="ECO:0000256" key="2">
    <source>
        <dbReference type="SAM" id="MobiDB-lite"/>
    </source>
</evidence>
<sequence>MIDTEQLITAVFNELDEEHTGHIDISEYYAGLCQFIPEASFDAAKALFKITDTQKNNHIDLKQFIELVHFYVKNQDDEDEYSILFKKCNSNGFVQIEQVHQMFIAINNKLTKEQINEVCKEFHKEQEDKLSYQEYMNCASKNYKDHVWFKGKYKPFKTREDERDKIYREKQRFGDPMRQLFKKRKEKEIKKGIEEKAQEMNETKEGKKENSTKQRPKYQGKFPQNRFGIAPDYKWDGVDRGNGFEKKYFAEVNKKIIQKRKEDFNDVVDW</sequence>
<dbReference type="OMA" id="MNCASKN"/>